<evidence type="ECO:0000313" key="1">
    <source>
        <dbReference type="EMBL" id="QEH37770.1"/>
    </source>
</evidence>
<sequence length="160" mass="17999">MSPSREIAAALDENTRAYILPCAVTSEGAGYRFTLHLTALDSVGVGLDSLEFQATDRTEWSSEELNAWGTRLADRVTYLLEPLKVLEIDAGGGEVQLRSQAPTPRNDRRSYYEVRLFRSGLLRLERIAFDEATRRRERAACHLTREVLERLANDIVASSK</sequence>
<dbReference type="KEGG" id="agv:OJF2_63610"/>
<organism evidence="1 2">
    <name type="scientific">Aquisphaera giovannonii</name>
    <dbReference type="NCBI Taxonomy" id="406548"/>
    <lineage>
        <taxon>Bacteria</taxon>
        <taxon>Pseudomonadati</taxon>
        <taxon>Planctomycetota</taxon>
        <taxon>Planctomycetia</taxon>
        <taxon>Isosphaerales</taxon>
        <taxon>Isosphaeraceae</taxon>
        <taxon>Aquisphaera</taxon>
    </lineage>
</organism>
<reference evidence="1 2" key="1">
    <citation type="submission" date="2019-08" db="EMBL/GenBank/DDBJ databases">
        <title>Deep-cultivation of Planctomycetes and their phenomic and genomic characterization uncovers novel biology.</title>
        <authorList>
            <person name="Wiegand S."/>
            <person name="Jogler M."/>
            <person name="Boedeker C."/>
            <person name="Pinto D."/>
            <person name="Vollmers J."/>
            <person name="Rivas-Marin E."/>
            <person name="Kohn T."/>
            <person name="Peeters S.H."/>
            <person name="Heuer A."/>
            <person name="Rast P."/>
            <person name="Oberbeckmann S."/>
            <person name="Bunk B."/>
            <person name="Jeske O."/>
            <person name="Meyerdierks A."/>
            <person name="Storesund J.E."/>
            <person name="Kallscheuer N."/>
            <person name="Luecker S."/>
            <person name="Lage O.M."/>
            <person name="Pohl T."/>
            <person name="Merkel B.J."/>
            <person name="Hornburger P."/>
            <person name="Mueller R.-W."/>
            <person name="Bruemmer F."/>
            <person name="Labrenz M."/>
            <person name="Spormann A.M."/>
            <person name="Op den Camp H."/>
            <person name="Overmann J."/>
            <person name="Amann R."/>
            <person name="Jetten M.S.M."/>
            <person name="Mascher T."/>
            <person name="Medema M.H."/>
            <person name="Devos D.P."/>
            <person name="Kaster A.-K."/>
            <person name="Ovreas L."/>
            <person name="Rohde M."/>
            <person name="Galperin M.Y."/>
            <person name="Jogler C."/>
        </authorList>
    </citation>
    <scope>NUCLEOTIDE SEQUENCE [LARGE SCALE GENOMIC DNA]</scope>
    <source>
        <strain evidence="1 2">OJF2</strain>
    </source>
</reference>
<dbReference type="AlphaFoldDB" id="A0A5B9WD12"/>
<proteinExistence type="predicted"/>
<dbReference type="EMBL" id="CP042997">
    <property type="protein sequence ID" value="QEH37770.1"/>
    <property type="molecule type" value="Genomic_DNA"/>
</dbReference>
<evidence type="ECO:0000313" key="2">
    <source>
        <dbReference type="Proteomes" id="UP000324233"/>
    </source>
</evidence>
<protein>
    <submittedName>
        <fullName evidence="1">Uncharacterized protein</fullName>
    </submittedName>
</protein>
<name>A0A5B9WD12_9BACT</name>
<accession>A0A5B9WD12</accession>
<dbReference type="Proteomes" id="UP000324233">
    <property type="component" value="Chromosome"/>
</dbReference>
<dbReference type="OrthoDB" id="282548at2"/>
<dbReference type="RefSeq" id="WP_148597290.1">
    <property type="nucleotide sequence ID" value="NZ_CP042997.1"/>
</dbReference>
<gene>
    <name evidence="1" type="ORF">OJF2_63610</name>
</gene>
<keyword evidence="2" id="KW-1185">Reference proteome</keyword>